<evidence type="ECO:0000256" key="1">
    <source>
        <dbReference type="SAM" id="Phobius"/>
    </source>
</evidence>
<accession>A0A7C7DC56</accession>
<keyword evidence="1" id="KW-0812">Transmembrane</keyword>
<dbReference type="Proteomes" id="UP000553059">
    <property type="component" value="Unassembled WGS sequence"/>
</dbReference>
<evidence type="ECO:0000313" key="2">
    <source>
        <dbReference type="EMBL" id="HHY28519.1"/>
    </source>
</evidence>
<organism evidence="2 3">
    <name type="scientific">Desulfitobacterium dehalogenans</name>
    <dbReference type="NCBI Taxonomy" id="36854"/>
    <lineage>
        <taxon>Bacteria</taxon>
        <taxon>Bacillati</taxon>
        <taxon>Bacillota</taxon>
        <taxon>Clostridia</taxon>
        <taxon>Eubacteriales</taxon>
        <taxon>Desulfitobacteriaceae</taxon>
        <taxon>Desulfitobacterium</taxon>
    </lineage>
</organism>
<gene>
    <name evidence="2" type="ORF">GX523_17610</name>
</gene>
<feature type="transmembrane region" description="Helical" evidence="1">
    <location>
        <begin position="30"/>
        <end position="51"/>
    </location>
</feature>
<dbReference type="EMBL" id="DUTF01000370">
    <property type="protein sequence ID" value="HHY28519.1"/>
    <property type="molecule type" value="Genomic_DNA"/>
</dbReference>
<protein>
    <submittedName>
        <fullName evidence="2">Uncharacterized protein</fullName>
    </submittedName>
</protein>
<keyword evidence="1" id="KW-1133">Transmembrane helix</keyword>
<sequence>MKVIAIITVFIVIGLIQTPKLVRKKQWPELIASSLLLFIGFILSFLQVIGVDLPNPNKEIQAIIRFFIS</sequence>
<dbReference type="AlphaFoldDB" id="A0A7C7DC56"/>
<reference evidence="2 3" key="1">
    <citation type="journal article" date="2020" name="Biotechnol. Biofuels">
        <title>New insights from the biogas microbiome by comprehensive genome-resolved metagenomics of nearly 1600 species originating from multiple anaerobic digesters.</title>
        <authorList>
            <person name="Campanaro S."/>
            <person name="Treu L."/>
            <person name="Rodriguez-R L.M."/>
            <person name="Kovalovszki A."/>
            <person name="Ziels R.M."/>
            <person name="Maus I."/>
            <person name="Zhu X."/>
            <person name="Kougias P.G."/>
            <person name="Basile A."/>
            <person name="Luo G."/>
            <person name="Schluter A."/>
            <person name="Konstantinidis K.T."/>
            <person name="Angelidaki I."/>
        </authorList>
    </citation>
    <scope>NUCLEOTIDE SEQUENCE [LARGE SCALE GENOMIC DNA]</scope>
    <source>
        <strain evidence="2">AS05jafATM_4</strain>
    </source>
</reference>
<keyword evidence="1" id="KW-0472">Membrane</keyword>
<proteinExistence type="predicted"/>
<comment type="caution">
    <text evidence="2">The sequence shown here is derived from an EMBL/GenBank/DDBJ whole genome shotgun (WGS) entry which is preliminary data.</text>
</comment>
<evidence type="ECO:0000313" key="3">
    <source>
        <dbReference type="Proteomes" id="UP000553059"/>
    </source>
</evidence>
<name>A0A7C7DC56_9FIRM</name>